<evidence type="ECO:0000313" key="3">
    <source>
        <dbReference type="EMBL" id="GMI06183.1"/>
    </source>
</evidence>
<accession>A0A9W7CCI2</accession>
<dbReference type="SMART" id="SM00355">
    <property type="entry name" value="ZnF_C2H2"/>
    <property type="match status" value="4"/>
</dbReference>
<feature type="region of interest" description="Disordered" evidence="1">
    <location>
        <begin position="118"/>
        <end position="179"/>
    </location>
</feature>
<dbReference type="EMBL" id="BRXX01000343">
    <property type="protein sequence ID" value="GMI06183.1"/>
    <property type="molecule type" value="Genomic_DNA"/>
</dbReference>
<feature type="compositionally biased region" description="Polar residues" evidence="1">
    <location>
        <begin position="146"/>
        <end position="155"/>
    </location>
</feature>
<feature type="domain" description="C2H2-type" evidence="2">
    <location>
        <begin position="276"/>
        <end position="301"/>
    </location>
</feature>
<proteinExistence type="predicted"/>
<gene>
    <name evidence="3" type="ORF">TrVE_jg10087</name>
</gene>
<feature type="compositionally biased region" description="Low complexity" evidence="1">
    <location>
        <begin position="119"/>
        <end position="138"/>
    </location>
</feature>
<feature type="compositionally biased region" description="Basic and acidic residues" evidence="1">
    <location>
        <begin position="168"/>
        <end position="179"/>
    </location>
</feature>
<dbReference type="AlphaFoldDB" id="A0A9W7CCI2"/>
<reference evidence="4" key="1">
    <citation type="journal article" date="2023" name="Commun. Biol.">
        <title>Genome analysis of Parmales, the sister group of diatoms, reveals the evolutionary specialization of diatoms from phago-mixotrophs to photoautotrophs.</title>
        <authorList>
            <person name="Ban H."/>
            <person name="Sato S."/>
            <person name="Yoshikawa S."/>
            <person name="Yamada K."/>
            <person name="Nakamura Y."/>
            <person name="Ichinomiya M."/>
            <person name="Sato N."/>
            <person name="Blanc-Mathieu R."/>
            <person name="Endo H."/>
            <person name="Kuwata A."/>
            <person name="Ogata H."/>
        </authorList>
    </citation>
    <scope>NUCLEOTIDE SEQUENCE [LARGE SCALE GENOMIC DNA]</scope>
    <source>
        <strain evidence="4">NIES 3699</strain>
    </source>
</reference>
<evidence type="ECO:0000313" key="4">
    <source>
        <dbReference type="Proteomes" id="UP001165160"/>
    </source>
</evidence>
<dbReference type="Gene3D" id="3.30.160.60">
    <property type="entry name" value="Classic Zinc Finger"/>
    <property type="match status" value="1"/>
</dbReference>
<organism evidence="3 4">
    <name type="scientific">Triparma verrucosa</name>
    <dbReference type="NCBI Taxonomy" id="1606542"/>
    <lineage>
        <taxon>Eukaryota</taxon>
        <taxon>Sar</taxon>
        <taxon>Stramenopiles</taxon>
        <taxon>Ochrophyta</taxon>
        <taxon>Bolidophyceae</taxon>
        <taxon>Parmales</taxon>
        <taxon>Triparmaceae</taxon>
        <taxon>Triparma</taxon>
    </lineage>
</organism>
<evidence type="ECO:0000259" key="2">
    <source>
        <dbReference type="SMART" id="SM00355"/>
    </source>
</evidence>
<evidence type="ECO:0000256" key="1">
    <source>
        <dbReference type="SAM" id="MobiDB-lite"/>
    </source>
</evidence>
<sequence>MQKQKLQGMQMMMMQPVGVGATPESTSAMLVGMNNMNRNIYMSLGMWGMQMPMQMPMSHHVLPGVNMNGVGMGVNSGAVQRALYNQQMAQMHVQMQQTMMMQQAAAVQQAQEQWRHNSVQQRVRQLQKLQDQQDQQDQQAHKKNPQSDNNSSSWSALGPGGETQQQSKPEEHQQRDEETKNKYNHNLTTAQTAIHRTNNQALPLPLWPQTQTPPPQIYPVLTPVTQLLRLTPSQTTSQSPRRVLPVRAQNQWKNTPGACIIGADGIRRDRQGRPLRICGVDDCQYETGVTNSMTNHKASIHLIGVVWYPCNVEGCNFRAKRARETKRHRAAKHNIDVVWLSCEYDNCSYKAKDRSNLRRHRSSIHNIGITKHFCHPCNFSSKTAGDLRQHKLTLKHRKNTAHLSPEEIDRLTGTNPNICVPVSYANVSTFGPSVFPPLLLKLPSPPPPSSPPRGTTHP</sequence>
<dbReference type="InterPro" id="IPR013087">
    <property type="entry name" value="Znf_C2H2_type"/>
</dbReference>
<dbReference type="Proteomes" id="UP001165160">
    <property type="component" value="Unassembled WGS sequence"/>
</dbReference>
<comment type="caution">
    <text evidence="3">The sequence shown here is derived from an EMBL/GenBank/DDBJ whole genome shotgun (WGS) entry which is preliminary data.</text>
</comment>
<keyword evidence="4" id="KW-1185">Reference proteome</keyword>
<protein>
    <recommendedName>
        <fullName evidence="2">C2H2-type domain-containing protein</fullName>
    </recommendedName>
</protein>
<feature type="domain" description="C2H2-type" evidence="2">
    <location>
        <begin position="340"/>
        <end position="365"/>
    </location>
</feature>
<feature type="domain" description="C2H2-type" evidence="2">
    <location>
        <begin position="372"/>
        <end position="396"/>
    </location>
</feature>
<name>A0A9W7CCI2_9STRA</name>
<feature type="domain" description="C2H2-type" evidence="2">
    <location>
        <begin position="308"/>
        <end position="333"/>
    </location>
</feature>